<dbReference type="PROSITE" id="PS51747">
    <property type="entry name" value="CYT_DCMP_DEAMINASES_2"/>
    <property type="match status" value="1"/>
</dbReference>
<proteinExistence type="inferred from homology"/>
<evidence type="ECO:0000259" key="9">
    <source>
        <dbReference type="PROSITE" id="PS51747"/>
    </source>
</evidence>
<evidence type="ECO:0000256" key="3">
    <source>
        <dbReference type="ARBA" id="ARBA00022694"/>
    </source>
</evidence>
<keyword evidence="6 8" id="KW-0862">Zinc</keyword>
<comment type="catalytic activity">
    <reaction evidence="7 8">
        <text>adenosine(34) in tRNA + H2O + H(+) = inosine(34) in tRNA + NH4(+)</text>
        <dbReference type="Rhea" id="RHEA:43168"/>
        <dbReference type="Rhea" id="RHEA-COMP:10373"/>
        <dbReference type="Rhea" id="RHEA-COMP:10374"/>
        <dbReference type="ChEBI" id="CHEBI:15377"/>
        <dbReference type="ChEBI" id="CHEBI:15378"/>
        <dbReference type="ChEBI" id="CHEBI:28938"/>
        <dbReference type="ChEBI" id="CHEBI:74411"/>
        <dbReference type="ChEBI" id="CHEBI:82852"/>
        <dbReference type="EC" id="3.5.4.33"/>
    </reaction>
</comment>
<feature type="binding site" evidence="8">
    <location>
        <position position="91"/>
    </location>
    <ligand>
        <name>Zn(2+)</name>
        <dbReference type="ChEBI" id="CHEBI:29105"/>
        <note>catalytic</note>
    </ligand>
</feature>
<evidence type="ECO:0000256" key="4">
    <source>
        <dbReference type="ARBA" id="ARBA00022723"/>
    </source>
</evidence>
<dbReference type="InterPro" id="IPR028883">
    <property type="entry name" value="tRNA_aden_deaminase"/>
</dbReference>
<keyword evidence="11" id="KW-1185">Reference proteome</keyword>
<feature type="binding site" evidence="8">
    <location>
        <position position="94"/>
    </location>
    <ligand>
        <name>Zn(2+)</name>
        <dbReference type="ChEBI" id="CHEBI:29105"/>
        <note>catalytic</note>
    </ligand>
</feature>
<dbReference type="FunFam" id="3.40.140.10:FF:000005">
    <property type="entry name" value="tRNA-specific adenosine deaminase"/>
    <property type="match status" value="1"/>
</dbReference>
<keyword evidence="4 8" id="KW-0479">Metal-binding</keyword>
<comment type="similarity">
    <text evidence="1">Belongs to the cytidine and deoxycytidylate deaminase family. ADAT2 subfamily.</text>
</comment>
<evidence type="ECO:0000256" key="6">
    <source>
        <dbReference type="ARBA" id="ARBA00022833"/>
    </source>
</evidence>
<dbReference type="EMBL" id="BSDR01000001">
    <property type="protein sequence ID" value="GLI35349.1"/>
    <property type="molecule type" value="Genomic_DNA"/>
</dbReference>
<evidence type="ECO:0000313" key="10">
    <source>
        <dbReference type="EMBL" id="GLI35349.1"/>
    </source>
</evidence>
<keyword evidence="3 8" id="KW-0819">tRNA processing</keyword>
<feature type="domain" description="CMP/dCMP-type deaminase" evidence="9">
    <location>
        <begin position="9"/>
        <end position="121"/>
    </location>
</feature>
<dbReference type="PANTHER" id="PTHR11079">
    <property type="entry name" value="CYTOSINE DEAMINASE FAMILY MEMBER"/>
    <property type="match status" value="1"/>
</dbReference>
<dbReference type="EC" id="3.5.4.33" evidence="8"/>
<accession>A0A9W6FUY3</accession>
<dbReference type="Pfam" id="PF00383">
    <property type="entry name" value="dCMP_cyt_deam_1"/>
    <property type="match status" value="1"/>
</dbReference>
<dbReference type="HAMAP" id="MF_00972">
    <property type="entry name" value="tRNA_aden_deaminase"/>
    <property type="match status" value="1"/>
</dbReference>
<comment type="cofactor">
    <cofactor evidence="8">
        <name>Zn(2+)</name>
        <dbReference type="ChEBI" id="CHEBI:29105"/>
    </cofactor>
    <text evidence="8">Binds 1 zinc ion per subunit.</text>
</comment>
<dbReference type="InterPro" id="IPR016193">
    <property type="entry name" value="Cytidine_deaminase-like"/>
</dbReference>
<evidence type="ECO:0000256" key="5">
    <source>
        <dbReference type="ARBA" id="ARBA00022801"/>
    </source>
</evidence>
<gene>
    <name evidence="10" type="primary">cumB</name>
    <name evidence="8" type="synonym">tadA</name>
    <name evidence="10" type="ORF">DAMNIGENAA_27820</name>
</gene>
<keyword evidence="5 8" id="KW-0378">Hydrolase</keyword>
<reference evidence="10" key="1">
    <citation type="submission" date="2022-12" db="EMBL/GenBank/DDBJ databases">
        <title>Reference genome sequencing for broad-spectrum identification of bacterial and archaeal isolates by mass spectrometry.</title>
        <authorList>
            <person name="Sekiguchi Y."/>
            <person name="Tourlousse D.M."/>
        </authorList>
    </citation>
    <scope>NUCLEOTIDE SEQUENCE</scope>
    <source>
        <strain evidence="10">ASRB1</strain>
    </source>
</reference>
<dbReference type="GO" id="GO:0008270">
    <property type="term" value="F:zinc ion binding"/>
    <property type="evidence" value="ECO:0007669"/>
    <property type="project" value="UniProtKB-UniRule"/>
</dbReference>
<dbReference type="PANTHER" id="PTHR11079:SF202">
    <property type="entry name" value="TRNA-SPECIFIC ADENOSINE DEAMINASE"/>
    <property type="match status" value="1"/>
</dbReference>
<dbReference type="Gene3D" id="3.40.140.10">
    <property type="entry name" value="Cytidine Deaminase, domain 2"/>
    <property type="match status" value="1"/>
</dbReference>
<evidence type="ECO:0000256" key="2">
    <source>
        <dbReference type="ARBA" id="ARBA00011738"/>
    </source>
</evidence>
<dbReference type="GO" id="GO:0002100">
    <property type="term" value="P:tRNA wobble adenosine to inosine editing"/>
    <property type="evidence" value="ECO:0007669"/>
    <property type="project" value="UniProtKB-UniRule"/>
</dbReference>
<dbReference type="GO" id="GO:0052717">
    <property type="term" value="F:tRNA-specific adenosine-34 deaminase activity"/>
    <property type="evidence" value="ECO:0007669"/>
    <property type="project" value="UniProtKB-UniRule"/>
</dbReference>
<comment type="caution">
    <text evidence="10">The sequence shown here is derived from an EMBL/GenBank/DDBJ whole genome shotgun (WGS) entry which is preliminary data.</text>
</comment>
<comment type="subunit">
    <text evidence="2 8">Homodimer.</text>
</comment>
<dbReference type="InterPro" id="IPR016192">
    <property type="entry name" value="APOBEC/CMP_deaminase_Zn-bd"/>
</dbReference>
<dbReference type="CDD" id="cd01285">
    <property type="entry name" value="nucleoside_deaminase"/>
    <property type="match status" value="1"/>
</dbReference>
<dbReference type="InterPro" id="IPR002125">
    <property type="entry name" value="CMP_dCMP_dom"/>
</dbReference>
<comment type="function">
    <text evidence="8">Catalyzes the deamination of adenosine to inosine at the wobble position 34 of tRNA(Arg2).</text>
</comment>
<dbReference type="Proteomes" id="UP001144372">
    <property type="component" value="Unassembled WGS sequence"/>
</dbReference>
<organism evidence="10 11">
    <name type="scientific">Desulforhabdus amnigena</name>
    <dbReference type="NCBI Taxonomy" id="40218"/>
    <lineage>
        <taxon>Bacteria</taxon>
        <taxon>Pseudomonadati</taxon>
        <taxon>Thermodesulfobacteriota</taxon>
        <taxon>Syntrophobacteria</taxon>
        <taxon>Syntrophobacterales</taxon>
        <taxon>Syntrophobacteraceae</taxon>
        <taxon>Desulforhabdus</taxon>
    </lineage>
</organism>
<dbReference type="PROSITE" id="PS00903">
    <property type="entry name" value="CYT_DCMP_DEAMINASES_1"/>
    <property type="match status" value="1"/>
</dbReference>
<evidence type="ECO:0000313" key="11">
    <source>
        <dbReference type="Proteomes" id="UP001144372"/>
    </source>
</evidence>
<dbReference type="AlphaFoldDB" id="A0A9W6FUY3"/>
<sequence length="173" mass="18876">MASAWNSLKNHHDYMGLALEEAHKAYAHEEVPVGAVLVGPGGEVLGRAHNAPVALHDPTAHAEILALRQASKVLGNYRLPGTLLYVTLEPCSMCLGAMLHARVQAVVFGAFDPKSGAAGSVVDLTKVPSLNHYIEVVHGIRAEESAELLRRFFRERRREAKCDRGRGEVPKWP</sequence>
<dbReference type="NCBIfam" id="NF008113">
    <property type="entry name" value="PRK10860.1"/>
    <property type="match status" value="1"/>
</dbReference>
<dbReference type="SUPFAM" id="SSF53927">
    <property type="entry name" value="Cytidine deaminase-like"/>
    <property type="match status" value="1"/>
</dbReference>
<evidence type="ECO:0000256" key="7">
    <source>
        <dbReference type="ARBA" id="ARBA00048045"/>
    </source>
</evidence>
<dbReference type="RefSeq" id="WP_281795066.1">
    <property type="nucleotide sequence ID" value="NZ_BSDR01000001.1"/>
</dbReference>
<protein>
    <recommendedName>
        <fullName evidence="8">tRNA-specific adenosine deaminase</fullName>
        <ecNumber evidence="8">3.5.4.33</ecNumber>
    </recommendedName>
</protein>
<feature type="active site" description="Proton donor" evidence="8">
    <location>
        <position position="63"/>
    </location>
</feature>
<feature type="binding site" evidence="8">
    <location>
        <position position="61"/>
    </location>
    <ligand>
        <name>Zn(2+)</name>
        <dbReference type="ChEBI" id="CHEBI:29105"/>
        <note>catalytic</note>
    </ligand>
</feature>
<name>A0A9W6FUY3_9BACT</name>
<evidence type="ECO:0000256" key="8">
    <source>
        <dbReference type="HAMAP-Rule" id="MF_00972"/>
    </source>
</evidence>
<evidence type="ECO:0000256" key="1">
    <source>
        <dbReference type="ARBA" id="ARBA00010669"/>
    </source>
</evidence>